<dbReference type="InterPro" id="IPR043519">
    <property type="entry name" value="NT_sf"/>
</dbReference>
<dbReference type="Proteomes" id="UP000001411">
    <property type="component" value="Chromosome"/>
</dbReference>
<evidence type="ECO:0000259" key="2">
    <source>
        <dbReference type="SMART" id="SM00954"/>
    </source>
</evidence>
<comment type="pathway">
    <text evidence="1">Purine metabolism; ppGpp biosynthesis; ppGpp from GTP: step 1/2.</text>
</comment>
<dbReference type="OrthoDB" id="9789634at2"/>
<dbReference type="eggNOG" id="COG2357">
    <property type="taxonomic scope" value="Bacteria"/>
</dbReference>
<accession>A0A0H2VKA6</accession>
<evidence type="ECO:0000256" key="1">
    <source>
        <dbReference type="ARBA" id="ARBA00004976"/>
    </source>
</evidence>
<reference evidence="3 4" key="1">
    <citation type="journal article" date="2003" name="Mol. Microbiol.">
        <title>Genome-based analysis of virulence genes in a non-biofilm-forming Staphylococcus epidermidis strain (ATCC 12228).</title>
        <authorList>
            <person name="Zhang Y.Q."/>
            <person name="Ren S.X."/>
            <person name="Li H.L."/>
            <person name="Wang Y.X."/>
            <person name="Fu G."/>
            <person name="Yang J."/>
            <person name="Qin Z.Q."/>
            <person name="Miao Y.G."/>
            <person name="Wang W.Y."/>
            <person name="Chen R.S."/>
            <person name="Shen Y."/>
            <person name="Chen Z."/>
            <person name="Yuan Z.H."/>
            <person name="Zhao G.P."/>
            <person name="Qu D."/>
            <person name="Danchin A."/>
            <person name="Wen Y.M."/>
        </authorList>
    </citation>
    <scope>NUCLEOTIDE SEQUENCE [LARGE SCALE GENOMIC DNA]</scope>
    <source>
        <strain evidence="4">ATCC 12228 / FDA PCI 1200</strain>
    </source>
</reference>
<evidence type="ECO:0000313" key="3">
    <source>
        <dbReference type="EMBL" id="AAO05693.1"/>
    </source>
</evidence>
<keyword evidence="3" id="KW-0808">Transferase</keyword>
<dbReference type="SUPFAM" id="SSF81301">
    <property type="entry name" value="Nucleotidyltransferase"/>
    <property type="match status" value="1"/>
</dbReference>
<dbReference type="RefSeq" id="WP_001831568.1">
    <property type="nucleotide sequence ID" value="NC_004461.1"/>
</dbReference>
<dbReference type="KEGG" id="sep:SE_2052"/>
<sequence length="233" mass="27409">MYVERKPALYIEDLRDEFKNSLKHFKDDDEAFNTLVGFVELDHLYSSALKEISTKLSILDDNFNYQYKHNPIHHMERRVKEMHSLVKKLNRKGFEVSAQSAKDNIMDIAGIRVVCNYLDDIYVIEKMLLRQEDVKLLKRKDYITHPKENGYRSLHIVVSIPVFLADSVEVTPVEIQIRTIGMDMWASLEHKIRYKNDTDTEKYKGLLEQCASEITNVESKMQQIHSEISNREK</sequence>
<dbReference type="PANTHER" id="PTHR47837:SF2">
    <property type="entry name" value="GTP PYROPHOSPHOKINASE YWAC"/>
    <property type="match status" value="1"/>
</dbReference>
<dbReference type="AlphaFoldDB" id="A0A0H2VKA6"/>
<dbReference type="InterPro" id="IPR007685">
    <property type="entry name" value="RelA_SpoT"/>
</dbReference>
<gene>
    <name evidence="3" type="ordered locus">SE_2052</name>
</gene>
<proteinExistence type="predicted"/>
<protein>
    <submittedName>
        <fullName evidence="3">GTP-pyrophosphokinase</fullName>
    </submittedName>
</protein>
<dbReference type="SMART" id="SM00954">
    <property type="entry name" value="RelA_SpoT"/>
    <property type="match status" value="1"/>
</dbReference>
<dbReference type="GO" id="GO:0016301">
    <property type="term" value="F:kinase activity"/>
    <property type="evidence" value="ECO:0007669"/>
    <property type="project" value="UniProtKB-KW"/>
</dbReference>
<evidence type="ECO:0000313" key="4">
    <source>
        <dbReference type="Proteomes" id="UP000001411"/>
    </source>
</evidence>
<keyword evidence="3" id="KW-0418">Kinase</keyword>
<dbReference type="UniPathway" id="UPA00908">
    <property type="reaction ID" value="UER00884"/>
</dbReference>
<organism evidence="3 4">
    <name type="scientific">Staphylococcus epidermidis (strain ATCC 12228 / FDA PCI 1200)</name>
    <dbReference type="NCBI Taxonomy" id="176280"/>
    <lineage>
        <taxon>Bacteria</taxon>
        <taxon>Bacillati</taxon>
        <taxon>Bacillota</taxon>
        <taxon>Bacilli</taxon>
        <taxon>Bacillales</taxon>
        <taxon>Staphylococcaceae</taxon>
        <taxon>Staphylococcus</taxon>
    </lineage>
</organism>
<name>A0A0H2VKA6_STAES</name>
<dbReference type="PATRIC" id="fig|176280.10.peg.2005"/>
<dbReference type="InterPro" id="IPR052366">
    <property type="entry name" value="GTP_Pyrophosphokinase"/>
</dbReference>
<dbReference type="Gene3D" id="1.10.287.860">
    <property type="entry name" value="Nucleotidyltransferase"/>
    <property type="match status" value="1"/>
</dbReference>
<dbReference type="GO" id="GO:0015970">
    <property type="term" value="P:guanosine tetraphosphate biosynthetic process"/>
    <property type="evidence" value="ECO:0007669"/>
    <property type="project" value="UniProtKB-UniPathway"/>
</dbReference>
<dbReference type="Pfam" id="PF04607">
    <property type="entry name" value="RelA_SpoT"/>
    <property type="match status" value="1"/>
</dbReference>
<dbReference type="EMBL" id="AE015929">
    <property type="protein sequence ID" value="AAO05693.1"/>
    <property type="molecule type" value="Genomic_DNA"/>
</dbReference>
<feature type="domain" description="RelA/SpoT" evidence="2">
    <location>
        <begin position="77"/>
        <end position="200"/>
    </location>
</feature>
<dbReference type="CDD" id="cd05399">
    <property type="entry name" value="NT_Rel-Spo_like"/>
    <property type="match status" value="1"/>
</dbReference>
<dbReference type="Gene3D" id="3.30.460.10">
    <property type="entry name" value="Beta Polymerase, domain 2"/>
    <property type="match status" value="1"/>
</dbReference>
<dbReference type="PANTHER" id="PTHR47837">
    <property type="entry name" value="GTP PYROPHOSPHOKINASE YJBM"/>
    <property type="match status" value="1"/>
</dbReference>
<dbReference type="HOGENOM" id="CLU_077095_0_0_9"/>